<dbReference type="EMBL" id="RBUY01000047">
    <property type="protein sequence ID" value="RMV77399.1"/>
    <property type="molecule type" value="Genomic_DNA"/>
</dbReference>
<dbReference type="AlphaFoldDB" id="A0A3M6F9S7"/>
<comment type="caution">
    <text evidence="2">The sequence shown here is derived from an EMBL/GenBank/DDBJ whole genome shotgun (WGS) entry which is preliminary data.</text>
</comment>
<dbReference type="Proteomes" id="UP000269872">
    <property type="component" value="Unassembled WGS sequence"/>
</dbReference>
<feature type="region of interest" description="Disordered" evidence="1">
    <location>
        <begin position="50"/>
        <end position="71"/>
    </location>
</feature>
<reference evidence="2 3" key="1">
    <citation type="submission" date="2018-08" db="EMBL/GenBank/DDBJ databases">
        <title>Recombination of ecologically and evolutionarily significant loci maintains genetic cohesion in the Pseudomonas syringae species complex.</title>
        <authorList>
            <person name="Dillon M."/>
            <person name="Thakur S."/>
            <person name="Almeida R.N.D."/>
            <person name="Weir B.S."/>
            <person name="Guttman D.S."/>
        </authorList>
    </citation>
    <scope>NUCLEOTIDE SEQUENCE [LARGE SCALE GENOMIC DNA]</scope>
    <source>
        <strain evidence="2 3">ICMP 7496</strain>
    </source>
</reference>
<evidence type="ECO:0000256" key="1">
    <source>
        <dbReference type="SAM" id="MobiDB-lite"/>
    </source>
</evidence>
<evidence type="ECO:0000313" key="3">
    <source>
        <dbReference type="Proteomes" id="UP000269872"/>
    </source>
</evidence>
<protein>
    <submittedName>
        <fullName evidence="2">Uncharacterized protein</fullName>
    </submittedName>
</protein>
<proteinExistence type="predicted"/>
<accession>A0A3M6F9S7</accession>
<evidence type="ECO:0000313" key="2">
    <source>
        <dbReference type="EMBL" id="RMV77399.1"/>
    </source>
</evidence>
<organism evidence="2 3">
    <name type="scientific">Pseudomonas caricapapayae</name>
    <dbReference type="NCBI Taxonomy" id="46678"/>
    <lineage>
        <taxon>Bacteria</taxon>
        <taxon>Pseudomonadati</taxon>
        <taxon>Pseudomonadota</taxon>
        <taxon>Gammaproteobacteria</taxon>
        <taxon>Pseudomonadales</taxon>
        <taxon>Pseudomonadaceae</taxon>
        <taxon>Pseudomonas</taxon>
    </lineage>
</organism>
<name>A0A3M6F9S7_9PSED</name>
<sequence>MGWDEPVRDPVVCLPHSGRSLGANLEPDQMTGRYEKTCLRGTLKPLTKGRLKITGRASYHSQAGQDAHQGK</sequence>
<gene>
    <name evidence="2" type="ORF">ALP05_101509</name>
</gene>